<evidence type="ECO:0000313" key="2">
    <source>
        <dbReference type="EMBL" id="MFC4740738.1"/>
    </source>
</evidence>
<dbReference type="SMART" id="SM00850">
    <property type="entry name" value="LytTR"/>
    <property type="match status" value="1"/>
</dbReference>
<proteinExistence type="predicted"/>
<reference evidence="3" key="1">
    <citation type="journal article" date="2019" name="Int. J. Syst. Evol. Microbiol.">
        <title>The Global Catalogue of Microorganisms (GCM) 10K type strain sequencing project: providing services to taxonomists for standard genome sequencing and annotation.</title>
        <authorList>
            <consortium name="The Broad Institute Genomics Platform"/>
            <consortium name="The Broad Institute Genome Sequencing Center for Infectious Disease"/>
            <person name="Wu L."/>
            <person name="Ma J."/>
        </authorList>
    </citation>
    <scope>NUCLEOTIDE SEQUENCE [LARGE SCALE GENOMIC DNA]</scope>
    <source>
        <strain evidence="3">CCUG 50349</strain>
    </source>
</reference>
<protein>
    <submittedName>
        <fullName evidence="2">LytR/AlgR family response regulator transcription factor</fullName>
    </submittedName>
</protein>
<dbReference type="InterPro" id="IPR046947">
    <property type="entry name" value="LytR-like"/>
</dbReference>
<evidence type="ECO:0000313" key="3">
    <source>
        <dbReference type="Proteomes" id="UP001595885"/>
    </source>
</evidence>
<dbReference type="PANTHER" id="PTHR37299:SF1">
    <property type="entry name" value="STAGE 0 SPORULATION PROTEIN A HOMOLOG"/>
    <property type="match status" value="1"/>
</dbReference>
<keyword evidence="3" id="KW-1185">Reference proteome</keyword>
<dbReference type="EMBL" id="JBHSGW010000027">
    <property type="protein sequence ID" value="MFC4740738.1"/>
    <property type="molecule type" value="Genomic_DNA"/>
</dbReference>
<comment type="caution">
    <text evidence="2">The sequence shown here is derived from an EMBL/GenBank/DDBJ whole genome shotgun (WGS) entry which is preliminary data.</text>
</comment>
<dbReference type="Proteomes" id="UP001595885">
    <property type="component" value="Unassembled WGS sequence"/>
</dbReference>
<name>A0ABV9P557_9FLAO</name>
<accession>A0ABV9P557</accession>
<dbReference type="Pfam" id="PF04397">
    <property type="entry name" value="LytTR"/>
    <property type="match status" value="1"/>
</dbReference>
<dbReference type="Gene3D" id="2.40.50.1020">
    <property type="entry name" value="LytTr DNA-binding domain"/>
    <property type="match status" value="1"/>
</dbReference>
<organism evidence="2 3">
    <name type="scientific">Flavobacterium ponti</name>
    <dbReference type="NCBI Taxonomy" id="665133"/>
    <lineage>
        <taxon>Bacteria</taxon>
        <taxon>Pseudomonadati</taxon>
        <taxon>Bacteroidota</taxon>
        <taxon>Flavobacteriia</taxon>
        <taxon>Flavobacteriales</taxon>
        <taxon>Flavobacteriaceae</taxon>
        <taxon>Flavobacterium</taxon>
    </lineage>
</organism>
<sequence>MLNSYIIIDSTQTVESHMSDFQQFVDFVCLGIFTDFDSALNAIIEKKPQLVFFHFTDDIPLHFLLELQRYIDDIPYVIAINKEDKNAYKAIKYGVMDYILLPLTVIEIRKAFMKYSMFSKKTVQENLCIKTNSDYYFIPFDDIMYLMADNNTTDFYLKNGKVVSGFKTLKFFQAQLPFYFFRIHNSYIVNINYVSRINTSKSDCYLFNNEYKLPYSRTYKENIETIIRRIV</sequence>
<dbReference type="RefSeq" id="WP_379742707.1">
    <property type="nucleotide sequence ID" value="NZ_JBHSGW010000027.1"/>
</dbReference>
<dbReference type="PANTHER" id="PTHR37299">
    <property type="entry name" value="TRANSCRIPTIONAL REGULATOR-RELATED"/>
    <property type="match status" value="1"/>
</dbReference>
<dbReference type="PROSITE" id="PS50930">
    <property type="entry name" value="HTH_LYTTR"/>
    <property type="match status" value="1"/>
</dbReference>
<dbReference type="InterPro" id="IPR007492">
    <property type="entry name" value="LytTR_DNA-bd_dom"/>
</dbReference>
<feature type="domain" description="HTH LytTR-type" evidence="1">
    <location>
        <begin position="127"/>
        <end position="229"/>
    </location>
</feature>
<gene>
    <name evidence="2" type="ORF">ACFO3U_12115</name>
</gene>
<evidence type="ECO:0000259" key="1">
    <source>
        <dbReference type="PROSITE" id="PS50930"/>
    </source>
</evidence>